<proteinExistence type="inferred from homology"/>
<comment type="similarity">
    <text evidence="1 4">Belongs to the bacterial histone-like protein family.</text>
</comment>
<evidence type="ECO:0000256" key="4">
    <source>
        <dbReference type="RuleBase" id="RU003939"/>
    </source>
</evidence>
<comment type="caution">
    <text evidence="5">The sequence shown here is derived from an EMBL/GenBank/DDBJ whole genome shotgun (WGS) entry which is preliminary data.</text>
</comment>
<reference evidence="5" key="1">
    <citation type="submission" date="2020-10" db="EMBL/GenBank/DDBJ databases">
        <authorList>
            <person name="Gilroy R."/>
        </authorList>
    </citation>
    <scope>NUCLEOTIDE SEQUENCE</scope>
    <source>
        <strain evidence="5">ChiHecec2B26-709</strain>
    </source>
</reference>
<evidence type="ECO:0000313" key="5">
    <source>
        <dbReference type="EMBL" id="HIT46664.1"/>
    </source>
</evidence>
<evidence type="ECO:0000256" key="1">
    <source>
        <dbReference type="ARBA" id="ARBA00010529"/>
    </source>
</evidence>
<evidence type="ECO:0000256" key="3">
    <source>
        <dbReference type="ARBA" id="ARBA00023125"/>
    </source>
</evidence>
<keyword evidence="2" id="KW-0226">DNA condensation</keyword>
<dbReference type="InterPro" id="IPR010992">
    <property type="entry name" value="IHF-like_DNA-bd_dom_sf"/>
</dbReference>
<gene>
    <name evidence="5" type="ORF">IAC35_02265</name>
</gene>
<dbReference type="Gene3D" id="4.10.520.10">
    <property type="entry name" value="IHF-like DNA-binding proteins"/>
    <property type="match status" value="1"/>
</dbReference>
<evidence type="ECO:0000313" key="6">
    <source>
        <dbReference type="Proteomes" id="UP000886881"/>
    </source>
</evidence>
<sequence>MTKAEIVNEVAKATGIEKVTVQTVVEATMESVKSSIIKGNPVYLRGFGSFIIKHRAQKAARNITKKTTMTIPEHDIPAFKPSKSFVNAVKNKGQE</sequence>
<dbReference type="PANTHER" id="PTHR33175">
    <property type="entry name" value="DNA-BINDING PROTEIN HU"/>
    <property type="match status" value="1"/>
</dbReference>
<protein>
    <submittedName>
        <fullName evidence="5">Integration host factor subunit beta</fullName>
    </submittedName>
</protein>
<dbReference type="GO" id="GO:0005829">
    <property type="term" value="C:cytosol"/>
    <property type="evidence" value="ECO:0007669"/>
    <property type="project" value="TreeGrafter"/>
</dbReference>
<dbReference type="AlphaFoldDB" id="A0A9D1GMU6"/>
<evidence type="ECO:0000256" key="2">
    <source>
        <dbReference type="ARBA" id="ARBA00023067"/>
    </source>
</evidence>
<dbReference type="EMBL" id="DVLC01000043">
    <property type="protein sequence ID" value="HIT46664.1"/>
    <property type="molecule type" value="Genomic_DNA"/>
</dbReference>
<reference evidence="5" key="2">
    <citation type="journal article" date="2021" name="PeerJ">
        <title>Extensive microbial diversity within the chicken gut microbiome revealed by metagenomics and culture.</title>
        <authorList>
            <person name="Gilroy R."/>
            <person name="Ravi A."/>
            <person name="Getino M."/>
            <person name="Pursley I."/>
            <person name="Horton D.L."/>
            <person name="Alikhan N.F."/>
            <person name="Baker D."/>
            <person name="Gharbi K."/>
            <person name="Hall N."/>
            <person name="Watson M."/>
            <person name="Adriaenssens E.M."/>
            <person name="Foster-Nyarko E."/>
            <person name="Jarju S."/>
            <person name="Secka A."/>
            <person name="Antonio M."/>
            <person name="Oren A."/>
            <person name="Chaudhuri R.R."/>
            <person name="La Ragione R."/>
            <person name="Hildebrand F."/>
            <person name="Pallen M.J."/>
        </authorList>
    </citation>
    <scope>NUCLEOTIDE SEQUENCE</scope>
    <source>
        <strain evidence="5">ChiHecec2B26-709</strain>
    </source>
</reference>
<organism evidence="5 6">
    <name type="scientific">Candidatus Cryptobacteroides merdipullorum</name>
    <dbReference type="NCBI Taxonomy" id="2840771"/>
    <lineage>
        <taxon>Bacteria</taxon>
        <taxon>Pseudomonadati</taxon>
        <taxon>Bacteroidota</taxon>
        <taxon>Bacteroidia</taxon>
        <taxon>Bacteroidales</taxon>
        <taxon>Candidatus Cryptobacteroides</taxon>
    </lineage>
</organism>
<keyword evidence="3" id="KW-0238">DNA-binding</keyword>
<dbReference type="SUPFAM" id="SSF47729">
    <property type="entry name" value="IHF-like DNA-binding proteins"/>
    <property type="match status" value="1"/>
</dbReference>
<dbReference type="GO" id="GO:0003677">
    <property type="term" value="F:DNA binding"/>
    <property type="evidence" value="ECO:0007669"/>
    <property type="project" value="UniProtKB-KW"/>
</dbReference>
<dbReference type="SMART" id="SM00411">
    <property type="entry name" value="BHL"/>
    <property type="match status" value="1"/>
</dbReference>
<dbReference type="Proteomes" id="UP000886881">
    <property type="component" value="Unassembled WGS sequence"/>
</dbReference>
<dbReference type="FunFam" id="4.10.520.10:FF:000007">
    <property type="entry name" value="Integration host factor subunit beta"/>
    <property type="match status" value="1"/>
</dbReference>
<dbReference type="GO" id="GO:0030261">
    <property type="term" value="P:chromosome condensation"/>
    <property type="evidence" value="ECO:0007669"/>
    <property type="project" value="UniProtKB-KW"/>
</dbReference>
<name>A0A9D1GMU6_9BACT</name>
<dbReference type="PANTHER" id="PTHR33175:SF3">
    <property type="entry name" value="DNA-BINDING PROTEIN HU-BETA"/>
    <property type="match status" value="1"/>
</dbReference>
<dbReference type="InterPro" id="IPR000119">
    <property type="entry name" value="Hist_DNA-bd"/>
</dbReference>
<dbReference type="CDD" id="cd13836">
    <property type="entry name" value="IHF_B"/>
    <property type="match status" value="1"/>
</dbReference>
<dbReference type="GO" id="GO:0030527">
    <property type="term" value="F:structural constituent of chromatin"/>
    <property type="evidence" value="ECO:0007669"/>
    <property type="project" value="InterPro"/>
</dbReference>
<dbReference type="Pfam" id="PF00216">
    <property type="entry name" value="Bac_DNA_binding"/>
    <property type="match status" value="1"/>
</dbReference>
<accession>A0A9D1GMU6</accession>